<keyword evidence="1" id="KW-1133">Transmembrane helix</keyword>
<reference evidence="2 3" key="1">
    <citation type="submission" date="2019-06" db="EMBL/GenBank/DDBJ databases">
        <title>Draft genomes of female and male turbot (Scophthalmus maximus).</title>
        <authorList>
            <person name="Xu H."/>
            <person name="Xu X.-W."/>
            <person name="Shao C."/>
            <person name="Chen S."/>
        </authorList>
    </citation>
    <scope>NUCLEOTIDE SEQUENCE [LARGE SCALE GENOMIC DNA]</scope>
    <source>
        <strain evidence="2">Ysfricsl-2016a</strain>
        <tissue evidence="2">Blood</tissue>
    </source>
</reference>
<name>A0A6A4T6F0_SCOMX</name>
<feature type="transmembrane region" description="Helical" evidence="1">
    <location>
        <begin position="6"/>
        <end position="24"/>
    </location>
</feature>
<dbReference type="AlphaFoldDB" id="A0A6A4T6F0"/>
<protein>
    <submittedName>
        <fullName evidence="2">Uncharacterized protein</fullName>
    </submittedName>
</protein>
<comment type="caution">
    <text evidence="2">The sequence shown here is derived from an EMBL/GenBank/DDBJ whole genome shotgun (WGS) entry which is preliminary data.</text>
</comment>
<keyword evidence="1" id="KW-0472">Membrane</keyword>
<keyword evidence="1" id="KW-0812">Transmembrane</keyword>
<evidence type="ECO:0000256" key="1">
    <source>
        <dbReference type="SAM" id="Phobius"/>
    </source>
</evidence>
<sequence length="85" mass="9783">MTKITGVALIVNIVFHAAIFSKLVRMHLMHAGDARDPESAANKPKRFMRIKSKFWQKLSDPLPDEVMRRSHPLSYLFKFNINCAV</sequence>
<dbReference type="Proteomes" id="UP000438429">
    <property type="component" value="Unassembled WGS sequence"/>
</dbReference>
<accession>A0A6A4T6F0</accession>
<organism evidence="2 3">
    <name type="scientific">Scophthalmus maximus</name>
    <name type="common">Turbot</name>
    <name type="synonym">Psetta maxima</name>
    <dbReference type="NCBI Taxonomy" id="52904"/>
    <lineage>
        <taxon>Eukaryota</taxon>
        <taxon>Metazoa</taxon>
        <taxon>Chordata</taxon>
        <taxon>Craniata</taxon>
        <taxon>Vertebrata</taxon>
        <taxon>Euteleostomi</taxon>
        <taxon>Actinopterygii</taxon>
        <taxon>Neopterygii</taxon>
        <taxon>Teleostei</taxon>
        <taxon>Neoteleostei</taxon>
        <taxon>Acanthomorphata</taxon>
        <taxon>Carangaria</taxon>
        <taxon>Pleuronectiformes</taxon>
        <taxon>Pleuronectoidei</taxon>
        <taxon>Scophthalmidae</taxon>
        <taxon>Scophthalmus</taxon>
    </lineage>
</organism>
<evidence type="ECO:0000313" key="3">
    <source>
        <dbReference type="Proteomes" id="UP000438429"/>
    </source>
</evidence>
<gene>
    <name evidence="2" type="ORF">F2P81_004503</name>
</gene>
<evidence type="ECO:0000313" key="2">
    <source>
        <dbReference type="EMBL" id="KAF0043166.1"/>
    </source>
</evidence>
<proteinExistence type="predicted"/>
<dbReference type="EMBL" id="VEVO01000004">
    <property type="protein sequence ID" value="KAF0043166.1"/>
    <property type="molecule type" value="Genomic_DNA"/>
</dbReference>